<keyword evidence="1" id="KW-1133">Transmembrane helix</keyword>
<evidence type="ECO:0000313" key="5">
    <source>
        <dbReference type="RefSeq" id="XP_030378380.1"/>
    </source>
</evidence>
<name>A0A6J2TQR7_DROLE</name>
<organism evidence="3 4">
    <name type="scientific">Drosophila lebanonensis</name>
    <name type="common">Fruit fly</name>
    <name type="synonym">Scaptodrosophila lebanonensis</name>
    <dbReference type="NCBI Taxonomy" id="7225"/>
    <lineage>
        <taxon>Eukaryota</taxon>
        <taxon>Metazoa</taxon>
        <taxon>Ecdysozoa</taxon>
        <taxon>Arthropoda</taxon>
        <taxon>Hexapoda</taxon>
        <taxon>Insecta</taxon>
        <taxon>Pterygota</taxon>
        <taxon>Neoptera</taxon>
        <taxon>Endopterygota</taxon>
        <taxon>Diptera</taxon>
        <taxon>Brachycera</taxon>
        <taxon>Muscomorpha</taxon>
        <taxon>Ephydroidea</taxon>
        <taxon>Drosophilidae</taxon>
        <taxon>Scaptodrosophila</taxon>
    </lineage>
</organism>
<dbReference type="RefSeq" id="XP_030378380.1">
    <property type="nucleotide sequence ID" value="XM_030522520.1"/>
</dbReference>
<evidence type="ECO:0000313" key="4">
    <source>
        <dbReference type="RefSeq" id="XP_030378379.1"/>
    </source>
</evidence>
<sequence length="445" mass="51150">MYIMHDIKNLKDPTVNNWPLWLWLWLLLFVGKATASANVSCIAHDTKVTCDCHDEDQAMFLPPLGGVAYKIEIRNCRALNVEPYALTDTIGLRTITFRQVDNLVLNKYALSYASKAIIVEFEQVNFKLIDSHAINGNIEEISFVGGRIELMQPFGLTTTKDSAILLRLDGVTIQRIESQAFKKFAVEQMLITNCHFLGDVQSKSFYELEVLRELSISNNQFQMVHSHAFSFKLISKLSLSNNRFTAVDGEWLEARIRDGVTLRDNDFGATSDIAFRSLTVHNDYNLNERLELRFHNNTVQMATAVPPRPLIFNGRLALSLRQLRYDNTWPCGELDMNEQPPQPKAEFFRVHSEQILFRNDTNPSWTPLRRLISEQCQQRSHLAYIVMGGVALLLLLLLIVLVVCCLVNRRRKRRKMDVVQPEPRTYKETQIMYQIENAGLLKTDL</sequence>
<dbReference type="Proteomes" id="UP000504634">
    <property type="component" value="Unplaced"/>
</dbReference>
<dbReference type="OrthoDB" id="6360013at2759"/>
<keyword evidence="2" id="KW-0732">Signal</keyword>
<dbReference type="InterPro" id="IPR032675">
    <property type="entry name" value="LRR_dom_sf"/>
</dbReference>
<evidence type="ECO:0000256" key="2">
    <source>
        <dbReference type="SAM" id="SignalP"/>
    </source>
</evidence>
<feature type="transmembrane region" description="Helical" evidence="1">
    <location>
        <begin position="382"/>
        <end position="407"/>
    </location>
</feature>
<protein>
    <submittedName>
        <fullName evidence="4 5">Uncharacterized protein LOC115627003</fullName>
    </submittedName>
</protein>
<proteinExistence type="predicted"/>
<dbReference type="AlphaFoldDB" id="A0A6J2TQR7"/>
<evidence type="ECO:0000256" key="1">
    <source>
        <dbReference type="SAM" id="Phobius"/>
    </source>
</evidence>
<dbReference type="RefSeq" id="XP_030378379.1">
    <property type="nucleotide sequence ID" value="XM_030522519.1"/>
</dbReference>
<gene>
    <name evidence="4 5" type="primary">LOC115627003</name>
</gene>
<reference evidence="4 5" key="1">
    <citation type="submission" date="2025-04" db="UniProtKB">
        <authorList>
            <consortium name="RefSeq"/>
        </authorList>
    </citation>
    <scope>IDENTIFICATION</scope>
    <source>
        <strain evidence="4 5">11010-0011.00</strain>
        <tissue evidence="4 5">Whole body</tissue>
    </source>
</reference>
<dbReference type="SUPFAM" id="SSF52058">
    <property type="entry name" value="L domain-like"/>
    <property type="match status" value="1"/>
</dbReference>
<dbReference type="GeneID" id="115627003"/>
<keyword evidence="3" id="KW-1185">Reference proteome</keyword>
<keyword evidence="1" id="KW-0812">Transmembrane</keyword>
<dbReference type="Gene3D" id="3.80.10.10">
    <property type="entry name" value="Ribonuclease Inhibitor"/>
    <property type="match status" value="1"/>
</dbReference>
<keyword evidence="1" id="KW-0472">Membrane</keyword>
<feature type="chain" id="PRO_5044642677" evidence="2">
    <location>
        <begin position="36"/>
        <end position="445"/>
    </location>
</feature>
<evidence type="ECO:0000313" key="3">
    <source>
        <dbReference type="Proteomes" id="UP000504634"/>
    </source>
</evidence>
<feature type="signal peptide" evidence="2">
    <location>
        <begin position="1"/>
        <end position="35"/>
    </location>
</feature>
<accession>A0A6J2TQR7</accession>